<name>A0A382Y1C0_9ZZZZ</name>
<evidence type="ECO:0000313" key="1">
    <source>
        <dbReference type="EMBL" id="SVD76974.1"/>
    </source>
</evidence>
<reference evidence="1" key="1">
    <citation type="submission" date="2018-05" db="EMBL/GenBank/DDBJ databases">
        <authorList>
            <person name="Lanie J.A."/>
            <person name="Ng W.-L."/>
            <person name="Kazmierczak K.M."/>
            <person name="Andrzejewski T.M."/>
            <person name="Davidsen T.M."/>
            <person name="Wayne K.J."/>
            <person name="Tettelin H."/>
            <person name="Glass J.I."/>
            <person name="Rusch D."/>
            <person name="Podicherti R."/>
            <person name="Tsui H.-C.T."/>
            <person name="Winkler M.E."/>
        </authorList>
    </citation>
    <scope>NUCLEOTIDE SEQUENCE</scope>
</reference>
<dbReference type="AlphaFoldDB" id="A0A382Y1C0"/>
<sequence length="112" mass="13095">MVKIMTMMEQLQDAWEAKDLDRVLDMLSEDLEIRILHVNQTIKGAGAHEMVKQMVLDEETTSTDFRIIYENDECAVTWERIKGEINGQVSIVQLFRDNKIYYQEVSLIEDPT</sequence>
<dbReference type="Gene3D" id="3.10.450.50">
    <property type="match status" value="1"/>
</dbReference>
<dbReference type="EMBL" id="UINC01172086">
    <property type="protein sequence ID" value="SVD76974.1"/>
    <property type="molecule type" value="Genomic_DNA"/>
</dbReference>
<protein>
    <recommendedName>
        <fullName evidence="2">SnoaL-like domain-containing protein</fullName>
    </recommendedName>
</protein>
<proteinExistence type="predicted"/>
<organism evidence="1">
    <name type="scientific">marine metagenome</name>
    <dbReference type="NCBI Taxonomy" id="408172"/>
    <lineage>
        <taxon>unclassified sequences</taxon>
        <taxon>metagenomes</taxon>
        <taxon>ecological metagenomes</taxon>
    </lineage>
</organism>
<dbReference type="SUPFAM" id="SSF54427">
    <property type="entry name" value="NTF2-like"/>
    <property type="match status" value="1"/>
</dbReference>
<gene>
    <name evidence="1" type="ORF">METZ01_LOCUS429828</name>
</gene>
<evidence type="ECO:0008006" key="2">
    <source>
        <dbReference type="Google" id="ProtNLM"/>
    </source>
</evidence>
<dbReference type="InterPro" id="IPR032710">
    <property type="entry name" value="NTF2-like_dom_sf"/>
</dbReference>
<accession>A0A382Y1C0</accession>